<reference evidence="2" key="1">
    <citation type="journal article" date="2019" name="bioRxiv">
        <title>The Genome of the Zebra Mussel, Dreissena polymorpha: A Resource for Invasive Species Research.</title>
        <authorList>
            <person name="McCartney M.A."/>
            <person name="Auch B."/>
            <person name="Kono T."/>
            <person name="Mallez S."/>
            <person name="Zhang Y."/>
            <person name="Obille A."/>
            <person name="Becker A."/>
            <person name="Abrahante J.E."/>
            <person name="Garbe J."/>
            <person name="Badalamenti J.P."/>
            <person name="Herman A."/>
            <person name="Mangelson H."/>
            <person name="Liachko I."/>
            <person name="Sullivan S."/>
            <person name="Sone E.D."/>
            <person name="Koren S."/>
            <person name="Silverstein K.A.T."/>
            <person name="Beckman K.B."/>
            <person name="Gohl D.M."/>
        </authorList>
    </citation>
    <scope>NUCLEOTIDE SEQUENCE</scope>
    <source>
        <strain evidence="2">Duluth1</strain>
        <tissue evidence="2">Whole animal</tissue>
    </source>
</reference>
<keyword evidence="3" id="KW-1185">Reference proteome</keyword>
<organism evidence="2 3">
    <name type="scientific">Dreissena polymorpha</name>
    <name type="common">Zebra mussel</name>
    <name type="synonym">Mytilus polymorpha</name>
    <dbReference type="NCBI Taxonomy" id="45954"/>
    <lineage>
        <taxon>Eukaryota</taxon>
        <taxon>Metazoa</taxon>
        <taxon>Spiralia</taxon>
        <taxon>Lophotrochozoa</taxon>
        <taxon>Mollusca</taxon>
        <taxon>Bivalvia</taxon>
        <taxon>Autobranchia</taxon>
        <taxon>Heteroconchia</taxon>
        <taxon>Euheterodonta</taxon>
        <taxon>Imparidentia</taxon>
        <taxon>Neoheterodontei</taxon>
        <taxon>Myida</taxon>
        <taxon>Dreissenoidea</taxon>
        <taxon>Dreissenidae</taxon>
        <taxon>Dreissena</taxon>
    </lineage>
</organism>
<accession>A0A9D4GJ50</accession>
<comment type="caution">
    <text evidence="2">The sequence shown here is derived from an EMBL/GenBank/DDBJ whole genome shotgun (WGS) entry which is preliminary data.</text>
</comment>
<gene>
    <name evidence="2" type="ORF">DPMN_119750</name>
</gene>
<proteinExistence type="predicted"/>
<dbReference type="AlphaFoldDB" id="A0A9D4GJ50"/>
<protein>
    <recommendedName>
        <fullName evidence="1">C2H2-type domain-containing protein</fullName>
    </recommendedName>
</protein>
<dbReference type="EMBL" id="JAIWYP010000005">
    <property type="protein sequence ID" value="KAH3818154.1"/>
    <property type="molecule type" value="Genomic_DNA"/>
</dbReference>
<evidence type="ECO:0000313" key="3">
    <source>
        <dbReference type="Proteomes" id="UP000828390"/>
    </source>
</evidence>
<dbReference type="Proteomes" id="UP000828390">
    <property type="component" value="Unassembled WGS sequence"/>
</dbReference>
<evidence type="ECO:0000259" key="1">
    <source>
        <dbReference type="PROSITE" id="PS00028"/>
    </source>
</evidence>
<reference evidence="2" key="2">
    <citation type="submission" date="2020-11" db="EMBL/GenBank/DDBJ databases">
        <authorList>
            <person name="McCartney M.A."/>
            <person name="Auch B."/>
            <person name="Kono T."/>
            <person name="Mallez S."/>
            <person name="Becker A."/>
            <person name="Gohl D.M."/>
            <person name="Silverstein K.A.T."/>
            <person name="Koren S."/>
            <person name="Bechman K.B."/>
            <person name="Herman A."/>
            <person name="Abrahante J.E."/>
            <person name="Garbe J."/>
        </authorList>
    </citation>
    <scope>NUCLEOTIDE SEQUENCE</scope>
    <source>
        <strain evidence="2">Duluth1</strain>
        <tissue evidence="2">Whole animal</tissue>
    </source>
</reference>
<dbReference type="PROSITE" id="PS00028">
    <property type="entry name" value="ZINC_FINGER_C2H2_1"/>
    <property type="match status" value="1"/>
</dbReference>
<sequence length="146" mass="16234">MLTSHSYAVVVDRDMLKNANPRVDGDMLTNETSCPNREVSESLDSFSGVPDMFTPNDSFYSKDEGQFWCDTCGHCLSDLVSLTRHVSEHIVINDSHVSHTSHAGQRCKQELITDGDAQKQIGGTRLGMQNHCHTVFAQTQLQAFNC</sequence>
<dbReference type="InterPro" id="IPR013087">
    <property type="entry name" value="Znf_C2H2_type"/>
</dbReference>
<feature type="domain" description="C2H2-type" evidence="1">
    <location>
        <begin position="69"/>
        <end position="89"/>
    </location>
</feature>
<name>A0A9D4GJ50_DREPO</name>
<evidence type="ECO:0000313" key="2">
    <source>
        <dbReference type="EMBL" id="KAH3818154.1"/>
    </source>
</evidence>